<keyword evidence="2" id="KW-1185">Reference proteome</keyword>
<dbReference type="Gramene" id="PGSC0003DMT400086739">
    <property type="protein sequence ID" value="PGSC0003DMT400086739"/>
    <property type="gene ID" value="PGSC0003DMG400036310"/>
</dbReference>
<evidence type="ECO:0008006" key="3">
    <source>
        <dbReference type="Google" id="ProtNLM"/>
    </source>
</evidence>
<dbReference type="PaxDb" id="4113-PGSC0003DMT400086739"/>
<reference evidence="1" key="2">
    <citation type="submission" date="2015-06" db="UniProtKB">
        <authorList>
            <consortium name="EnsemblPlants"/>
        </authorList>
    </citation>
    <scope>IDENTIFICATION</scope>
    <source>
        <strain evidence="1">DM1-3 516 R44</strain>
    </source>
</reference>
<evidence type="ECO:0000313" key="2">
    <source>
        <dbReference type="Proteomes" id="UP000011115"/>
    </source>
</evidence>
<dbReference type="Proteomes" id="UP000011115">
    <property type="component" value="Unassembled WGS sequence"/>
</dbReference>
<dbReference type="InParanoid" id="M1DCE2"/>
<accession>M1DCE2</accession>
<organism evidence="1 2">
    <name type="scientific">Solanum tuberosum</name>
    <name type="common">Potato</name>
    <dbReference type="NCBI Taxonomy" id="4113"/>
    <lineage>
        <taxon>Eukaryota</taxon>
        <taxon>Viridiplantae</taxon>
        <taxon>Streptophyta</taxon>
        <taxon>Embryophyta</taxon>
        <taxon>Tracheophyta</taxon>
        <taxon>Spermatophyta</taxon>
        <taxon>Magnoliopsida</taxon>
        <taxon>eudicotyledons</taxon>
        <taxon>Gunneridae</taxon>
        <taxon>Pentapetalae</taxon>
        <taxon>asterids</taxon>
        <taxon>lamiids</taxon>
        <taxon>Solanales</taxon>
        <taxon>Solanaceae</taxon>
        <taxon>Solanoideae</taxon>
        <taxon>Solaneae</taxon>
        <taxon>Solanum</taxon>
    </lineage>
</organism>
<reference evidence="2" key="1">
    <citation type="journal article" date="2011" name="Nature">
        <title>Genome sequence and analysis of the tuber crop potato.</title>
        <authorList>
            <consortium name="The Potato Genome Sequencing Consortium"/>
        </authorList>
    </citation>
    <scope>NUCLEOTIDE SEQUENCE [LARGE SCALE GENOMIC DNA]</scope>
    <source>
        <strain evidence="2">cv. DM1-3 516 R44</strain>
    </source>
</reference>
<dbReference type="EnsemblPlants" id="PGSC0003DMT400086739">
    <property type="protein sequence ID" value="PGSC0003DMT400086739"/>
    <property type="gene ID" value="PGSC0003DMG400036310"/>
</dbReference>
<dbReference type="HOGENOM" id="CLU_029307_2_3_1"/>
<name>M1DCE2_SOLTU</name>
<protein>
    <recommendedName>
        <fullName evidence="3">Polyprotein protein</fullName>
    </recommendedName>
</protein>
<evidence type="ECO:0000313" key="1">
    <source>
        <dbReference type="EnsemblPlants" id="PGSC0003DMT400086739"/>
    </source>
</evidence>
<sequence>MVITAKQCQTSLPFPVLITELCRQARVPRYEKKDVEVTLTSCTDIRRIEAEYLKDEAEKKKEARVDTSPDMDTKALLQRHLSLLRPMGIQLAHFVDRRATTLEATIPGMIERALADALTPLSSIMDALESRKMVCERGQGATEEVVNPESEAETDEKMLGVFEEVSYEGLTETDEAMVDAVVQTSLADILLADSSGVSSVDVTPGIDPPTYRATV</sequence>
<dbReference type="AlphaFoldDB" id="M1DCE2"/>
<proteinExistence type="predicted"/>